<name>A0A2P8HMW1_CHINA</name>
<organism evidence="1 2">
    <name type="scientific">Chitinophaga niastensis</name>
    <dbReference type="NCBI Taxonomy" id="536980"/>
    <lineage>
        <taxon>Bacteria</taxon>
        <taxon>Pseudomonadati</taxon>
        <taxon>Bacteroidota</taxon>
        <taxon>Chitinophagia</taxon>
        <taxon>Chitinophagales</taxon>
        <taxon>Chitinophagaceae</taxon>
        <taxon>Chitinophaga</taxon>
    </lineage>
</organism>
<accession>A0A2P8HMW1</accession>
<protein>
    <submittedName>
        <fullName evidence="1">Uncharacterized protein</fullName>
    </submittedName>
</protein>
<dbReference type="RefSeq" id="WP_106527989.1">
    <property type="nucleotide sequence ID" value="NZ_PYAW01000002.1"/>
</dbReference>
<gene>
    <name evidence="1" type="ORF">CLV51_102401</name>
</gene>
<dbReference type="AlphaFoldDB" id="A0A2P8HMW1"/>
<comment type="caution">
    <text evidence="1">The sequence shown here is derived from an EMBL/GenBank/DDBJ whole genome shotgun (WGS) entry which is preliminary data.</text>
</comment>
<dbReference type="EMBL" id="PYAW01000002">
    <property type="protein sequence ID" value="PSL47544.1"/>
    <property type="molecule type" value="Genomic_DNA"/>
</dbReference>
<keyword evidence="2" id="KW-1185">Reference proteome</keyword>
<evidence type="ECO:0000313" key="1">
    <source>
        <dbReference type="EMBL" id="PSL47544.1"/>
    </source>
</evidence>
<dbReference type="OrthoDB" id="2730767at2"/>
<evidence type="ECO:0000313" key="2">
    <source>
        <dbReference type="Proteomes" id="UP000240971"/>
    </source>
</evidence>
<dbReference type="Proteomes" id="UP000240971">
    <property type="component" value="Unassembled WGS sequence"/>
</dbReference>
<sequence>MTKQTIDSNAEIDKKALKILLSYNLLKPNETSPEDFEYAQKTGLMFDPIAQTHDEAVKQLFKEFKASFKKKATDLFLASLSSNHLEWRAGLPVFAIMQTMPEHSFTPASPELLNQCAICTGPAKKKVDLSWINVVRFLCGGIIGTDVYDYAFIMKQHNLLPDIKPIQKDFDIFSAILELFVNAADTDTPTKMLKSLRSVKDFKSTEEQRRVFIDTLGYCSILETAAHKGFLHKYTNLGVTPRKSRSSDWHYPVDWWEGKDGINRESLKFWFGDYPDLKKFFK</sequence>
<reference evidence="1 2" key="1">
    <citation type="submission" date="2018-03" db="EMBL/GenBank/DDBJ databases">
        <title>Genomic Encyclopedia of Archaeal and Bacterial Type Strains, Phase II (KMG-II): from individual species to whole genera.</title>
        <authorList>
            <person name="Goeker M."/>
        </authorList>
    </citation>
    <scope>NUCLEOTIDE SEQUENCE [LARGE SCALE GENOMIC DNA]</scope>
    <source>
        <strain evidence="1 2">DSM 24859</strain>
    </source>
</reference>
<proteinExistence type="predicted"/>